<dbReference type="Gene3D" id="3.40.50.150">
    <property type="entry name" value="Vaccinia Virus protein VP39"/>
    <property type="match status" value="1"/>
</dbReference>
<dbReference type="Pfam" id="PF08241">
    <property type="entry name" value="Methyltransf_11"/>
    <property type="match status" value="1"/>
</dbReference>
<dbReference type="InterPro" id="IPR013216">
    <property type="entry name" value="Methyltransf_11"/>
</dbReference>
<keyword evidence="2" id="KW-0808">Transferase</keyword>
<evidence type="ECO:0000259" key="3">
    <source>
        <dbReference type="Pfam" id="PF08241"/>
    </source>
</evidence>
<dbReference type="PANTHER" id="PTHR22809">
    <property type="entry name" value="METHYLTRANSFERASE-RELATED"/>
    <property type="match status" value="1"/>
</dbReference>
<dbReference type="InterPro" id="IPR026113">
    <property type="entry name" value="METTL2/6/8-like"/>
</dbReference>
<evidence type="ECO:0000256" key="1">
    <source>
        <dbReference type="ARBA" id="ARBA00022603"/>
    </source>
</evidence>
<keyword evidence="5" id="KW-1185">Reference proteome</keyword>
<dbReference type="CDD" id="cd02440">
    <property type="entry name" value="AdoMet_MTases"/>
    <property type="match status" value="1"/>
</dbReference>
<feature type="domain" description="Methyltransferase type 11" evidence="3">
    <location>
        <begin position="39"/>
        <end position="146"/>
    </location>
</feature>
<dbReference type="AlphaFoldDB" id="A0AA96ZWX9"/>
<dbReference type="EMBL" id="CP131061">
    <property type="protein sequence ID" value="WNY26437.1"/>
    <property type="molecule type" value="Genomic_DNA"/>
</dbReference>
<organism evidence="4 5">
    <name type="scientific">Methanolapillus ohkumae</name>
    <dbReference type="NCBI Taxonomy" id="3028298"/>
    <lineage>
        <taxon>Archaea</taxon>
        <taxon>Methanobacteriati</taxon>
        <taxon>Methanobacteriota</taxon>
        <taxon>Stenosarchaea group</taxon>
        <taxon>Methanomicrobia</taxon>
        <taxon>Methanosarcinales</taxon>
        <taxon>Methanosarcinaceae</taxon>
        <taxon>Methanolapillus</taxon>
    </lineage>
</organism>
<dbReference type="RefSeq" id="WP_338097969.1">
    <property type="nucleotide sequence ID" value="NZ_CP131061.1"/>
</dbReference>
<proteinExistence type="predicted"/>
<dbReference type="Proteomes" id="UP001304970">
    <property type="component" value="Chromosome"/>
</dbReference>
<dbReference type="GeneID" id="89227601"/>
<gene>
    <name evidence="4" type="ORF">MsAm2_01990</name>
</gene>
<keyword evidence="1" id="KW-0489">Methyltransferase</keyword>
<dbReference type="GO" id="GO:0032259">
    <property type="term" value="P:methylation"/>
    <property type="evidence" value="ECO:0007669"/>
    <property type="project" value="UniProtKB-KW"/>
</dbReference>
<dbReference type="PANTHER" id="PTHR22809:SF5">
    <property type="entry name" value="TRNA N(3)-METHYLCYTIDINE METHYLTRANSFERASE METTL6"/>
    <property type="match status" value="1"/>
</dbReference>
<evidence type="ECO:0000313" key="4">
    <source>
        <dbReference type="EMBL" id="WNY26437.1"/>
    </source>
</evidence>
<sequence>MPEKKDVDAWDLEYAHLEWGAGSDLSWIRKEIPAGGKILDAGSGTGRYLKELFRTYPCVALDFSKQALLKSRERMEPVKDLSRRKNAGVKISDPIFVTASVTHLPFLASFDVVLCLGVLQHLQKADREKSVFEFFRVLRPNGCVFFEAFGCDDMRFGTEKQEADTSPEPNSFVRKNGILYHYFDENEVQELFEKNGFKIREIRSVKKEKKYDGNVFVRHHIRGIFEKE</sequence>
<accession>A0AA96ZWX9</accession>
<evidence type="ECO:0000256" key="2">
    <source>
        <dbReference type="ARBA" id="ARBA00022679"/>
    </source>
</evidence>
<reference evidence="4 5" key="1">
    <citation type="submission" date="2023-07" db="EMBL/GenBank/DDBJ databases">
        <title>Closed genome sequence of Methanosarcinaceae archaeon Am2.</title>
        <authorList>
            <person name="Poehlein A."/>
            <person name="Protasov E."/>
            <person name="Platt K."/>
            <person name="Reeh H."/>
            <person name="Daniel R."/>
            <person name="Brune A."/>
        </authorList>
    </citation>
    <scope>NUCLEOTIDE SEQUENCE [LARGE SCALE GENOMIC DNA]</scope>
    <source>
        <strain evidence="4 5">Am2</strain>
    </source>
</reference>
<dbReference type="GO" id="GO:0140640">
    <property type="term" value="F:catalytic activity, acting on a nucleic acid"/>
    <property type="evidence" value="ECO:0007669"/>
    <property type="project" value="UniProtKB-ARBA"/>
</dbReference>
<dbReference type="GO" id="GO:0008757">
    <property type="term" value="F:S-adenosylmethionine-dependent methyltransferase activity"/>
    <property type="evidence" value="ECO:0007669"/>
    <property type="project" value="InterPro"/>
</dbReference>
<dbReference type="SUPFAM" id="SSF53335">
    <property type="entry name" value="S-adenosyl-L-methionine-dependent methyltransferases"/>
    <property type="match status" value="1"/>
</dbReference>
<dbReference type="InterPro" id="IPR029063">
    <property type="entry name" value="SAM-dependent_MTases_sf"/>
</dbReference>
<evidence type="ECO:0000313" key="5">
    <source>
        <dbReference type="Proteomes" id="UP001304970"/>
    </source>
</evidence>
<name>A0AA96ZWX9_9EURY</name>
<protein>
    <recommendedName>
        <fullName evidence="3">Methyltransferase type 11 domain-containing protein</fullName>
    </recommendedName>
</protein>